<dbReference type="OrthoDB" id="1161307at2759"/>
<name>A0A8X7ZLE9_POPTO</name>
<comment type="caution">
    <text evidence="1">The sequence shown here is derived from an EMBL/GenBank/DDBJ whole genome shotgun (WGS) entry which is preliminary data.</text>
</comment>
<dbReference type="AlphaFoldDB" id="A0A8X7ZLE9"/>
<dbReference type="Proteomes" id="UP000886885">
    <property type="component" value="Chromosome 5D"/>
</dbReference>
<gene>
    <name evidence="1" type="ORF">POTOM_020813</name>
</gene>
<organism evidence="1 2">
    <name type="scientific">Populus tomentosa</name>
    <name type="common">Chinese white poplar</name>
    <dbReference type="NCBI Taxonomy" id="118781"/>
    <lineage>
        <taxon>Eukaryota</taxon>
        <taxon>Viridiplantae</taxon>
        <taxon>Streptophyta</taxon>
        <taxon>Embryophyta</taxon>
        <taxon>Tracheophyta</taxon>
        <taxon>Spermatophyta</taxon>
        <taxon>Magnoliopsida</taxon>
        <taxon>eudicotyledons</taxon>
        <taxon>Gunneridae</taxon>
        <taxon>Pentapetalae</taxon>
        <taxon>rosids</taxon>
        <taxon>fabids</taxon>
        <taxon>Malpighiales</taxon>
        <taxon>Salicaceae</taxon>
        <taxon>Saliceae</taxon>
        <taxon>Populus</taxon>
    </lineage>
</organism>
<protein>
    <submittedName>
        <fullName evidence="1">Uncharacterized protein</fullName>
    </submittedName>
</protein>
<dbReference type="EMBL" id="JAAWWB010000010">
    <property type="protein sequence ID" value="KAG6773528.1"/>
    <property type="molecule type" value="Genomic_DNA"/>
</dbReference>
<accession>A0A8X7ZLE9</accession>
<sequence>MPSIEALAMAGVDCVECGISLEERERRDTEKTPLYLLADQGEEGLKTHEKDRLMVEQWLVKNKMEAWPKVAARPVTNGVSNIQSREKKRKEKKGVSEEGFLFLQSLLAATLLVNDKLLHEQ</sequence>
<reference evidence="1" key="1">
    <citation type="journal article" date="2020" name="bioRxiv">
        <title>Hybrid origin of Populus tomentosa Carr. identified through genome sequencing and phylogenomic analysis.</title>
        <authorList>
            <person name="An X."/>
            <person name="Gao K."/>
            <person name="Chen Z."/>
            <person name="Li J."/>
            <person name="Yang X."/>
            <person name="Yang X."/>
            <person name="Zhou J."/>
            <person name="Guo T."/>
            <person name="Zhao T."/>
            <person name="Huang S."/>
            <person name="Miao D."/>
            <person name="Khan W.U."/>
            <person name="Rao P."/>
            <person name="Ye M."/>
            <person name="Lei B."/>
            <person name="Liao W."/>
            <person name="Wang J."/>
            <person name="Ji L."/>
            <person name="Li Y."/>
            <person name="Guo B."/>
            <person name="Mustafa N.S."/>
            <person name="Li S."/>
            <person name="Yun Q."/>
            <person name="Keller S.R."/>
            <person name="Mao J."/>
            <person name="Zhang R."/>
            <person name="Strauss S.H."/>
        </authorList>
    </citation>
    <scope>NUCLEOTIDE SEQUENCE</scope>
    <source>
        <strain evidence="1">GM15</strain>
        <tissue evidence="1">Leaf</tissue>
    </source>
</reference>
<keyword evidence="2" id="KW-1185">Reference proteome</keyword>
<evidence type="ECO:0000313" key="1">
    <source>
        <dbReference type="EMBL" id="KAG6773528.1"/>
    </source>
</evidence>
<evidence type="ECO:0000313" key="2">
    <source>
        <dbReference type="Proteomes" id="UP000886885"/>
    </source>
</evidence>
<proteinExistence type="predicted"/>